<organism evidence="2 3">
    <name type="scientific">Terrisporobacter mayombei</name>
    <dbReference type="NCBI Taxonomy" id="1541"/>
    <lineage>
        <taxon>Bacteria</taxon>
        <taxon>Bacillati</taxon>
        <taxon>Bacillota</taxon>
        <taxon>Clostridia</taxon>
        <taxon>Peptostreptococcales</taxon>
        <taxon>Peptostreptococcaceae</taxon>
        <taxon>Terrisporobacter</taxon>
    </lineage>
</organism>
<sequence length="222" mass="25691">MGKNLRKIRISKGYSQEALSIEANVSVTNIYNIENYIKIVKKETLDSVLKSLEVEMSYDEYEAAVNDKSAKRLGEYEELYKNQICKLKTKVDKRLREAENLLKNEKYEESLKIYLSFSNILGHDSSYLLTCAILYKKVGRYVKSINCCNRILSNDKNNSEAQKIKESSLVSLKELNLLTKDKIKNYTIKDLIENSRISKNKLYHSEIANELCIDVPIQKLNN</sequence>
<evidence type="ECO:0000313" key="3">
    <source>
        <dbReference type="Proteomes" id="UP001235030"/>
    </source>
</evidence>
<dbReference type="SUPFAM" id="SSF47413">
    <property type="entry name" value="lambda repressor-like DNA-binding domains"/>
    <property type="match status" value="1"/>
</dbReference>
<dbReference type="RefSeq" id="WP_228104608.1">
    <property type="nucleotide sequence ID" value="NZ_CP101637.1"/>
</dbReference>
<dbReference type="InterPro" id="IPR010982">
    <property type="entry name" value="Lambda_DNA-bd_dom_sf"/>
</dbReference>
<gene>
    <name evidence="2" type="ORF">TEMA_06730</name>
</gene>
<protein>
    <recommendedName>
        <fullName evidence="1">HTH cro/C1-type domain-containing protein</fullName>
    </recommendedName>
</protein>
<dbReference type="InterPro" id="IPR001387">
    <property type="entry name" value="Cro/C1-type_HTH"/>
</dbReference>
<evidence type="ECO:0000313" key="2">
    <source>
        <dbReference type="EMBL" id="WMT80357.1"/>
    </source>
</evidence>
<dbReference type="SMART" id="SM00530">
    <property type="entry name" value="HTH_XRE"/>
    <property type="match status" value="1"/>
</dbReference>
<reference evidence="2 3" key="1">
    <citation type="submission" date="2022-07" db="EMBL/GenBank/DDBJ databases">
        <title>Genome sequence of Terrisporobacter mayombei DSM6539.</title>
        <authorList>
            <person name="Boeer T."/>
            <person name="Bengelsdorf F.R."/>
            <person name="Daniel R."/>
            <person name="Poehlein A."/>
        </authorList>
    </citation>
    <scope>NUCLEOTIDE SEQUENCE [LARGE SCALE GENOMIC DNA]</scope>
    <source>
        <strain evidence="2 3">DSM 6539</strain>
    </source>
</reference>
<dbReference type="Pfam" id="PF01381">
    <property type="entry name" value="HTH_3"/>
    <property type="match status" value="1"/>
</dbReference>
<feature type="domain" description="HTH cro/C1-type" evidence="1">
    <location>
        <begin position="5"/>
        <end position="61"/>
    </location>
</feature>
<keyword evidence="3" id="KW-1185">Reference proteome</keyword>
<dbReference type="Proteomes" id="UP001235030">
    <property type="component" value="Chromosome"/>
</dbReference>
<proteinExistence type="predicted"/>
<dbReference type="CDD" id="cd00093">
    <property type="entry name" value="HTH_XRE"/>
    <property type="match status" value="1"/>
</dbReference>
<dbReference type="SUPFAM" id="SSF48452">
    <property type="entry name" value="TPR-like"/>
    <property type="match status" value="1"/>
</dbReference>
<dbReference type="Gene3D" id="1.25.40.10">
    <property type="entry name" value="Tetratricopeptide repeat domain"/>
    <property type="match status" value="1"/>
</dbReference>
<name>A0ABY9PXI3_9FIRM</name>
<evidence type="ECO:0000259" key="1">
    <source>
        <dbReference type="PROSITE" id="PS50943"/>
    </source>
</evidence>
<dbReference type="PROSITE" id="PS50943">
    <property type="entry name" value="HTH_CROC1"/>
    <property type="match status" value="1"/>
</dbReference>
<dbReference type="InterPro" id="IPR011990">
    <property type="entry name" value="TPR-like_helical_dom_sf"/>
</dbReference>
<accession>A0ABY9PXI3</accession>
<dbReference type="EMBL" id="CP101637">
    <property type="protein sequence ID" value="WMT80357.1"/>
    <property type="molecule type" value="Genomic_DNA"/>
</dbReference>
<dbReference type="Gene3D" id="1.10.260.40">
    <property type="entry name" value="lambda repressor-like DNA-binding domains"/>
    <property type="match status" value="1"/>
</dbReference>